<dbReference type="EMBL" id="BJLB01000001">
    <property type="protein sequence ID" value="GEA35120.1"/>
    <property type="molecule type" value="Genomic_DNA"/>
</dbReference>
<gene>
    <name evidence="1" type="ORF">Ccl03g_08330</name>
</gene>
<reference evidence="1 2" key="1">
    <citation type="submission" date="2019-06" db="EMBL/GenBank/DDBJ databases">
        <title>Draft genome sequence of [Clostridium] clostridioforme NBRC 113352.</title>
        <authorList>
            <person name="Miura T."/>
            <person name="Furukawa M."/>
            <person name="Shimamura M."/>
            <person name="Ohyama Y."/>
            <person name="Yamazoe A."/>
            <person name="Kawasaki H."/>
        </authorList>
    </citation>
    <scope>NUCLEOTIDE SEQUENCE [LARGE SCALE GENOMIC DNA]</scope>
    <source>
        <strain evidence="1 2">NBRC 113352</strain>
    </source>
</reference>
<protein>
    <submittedName>
        <fullName evidence="1">Uncharacterized protein</fullName>
    </submittedName>
</protein>
<sequence length="85" mass="9710">MTETKNINIYTELDIARVLTNMADDKKDLLCNTLKLSELKELACNKDKYVNYLSNAEKCANIYAAYVDALKQFHKKLYGPQSVDS</sequence>
<name>A0A1I2TH77_9FIRM</name>
<comment type="caution">
    <text evidence="1">The sequence shown here is derived from an EMBL/GenBank/DDBJ whole genome shotgun (WGS) entry which is preliminary data.</text>
</comment>
<dbReference type="Proteomes" id="UP000315200">
    <property type="component" value="Unassembled WGS sequence"/>
</dbReference>
<proteinExistence type="predicted"/>
<organism evidence="1 2">
    <name type="scientific">Enterocloster clostridioformis</name>
    <dbReference type="NCBI Taxonomy" id="1531"/>
    <lineage>
        <taxon>Bacteria</taxon>
        <taxon>Bacillati</taxon>
        <taxon>Bacillota</taxon>
        <taxon>Clostridia</taxon>
        <taxon>Lachnospirales</taxon>
        <taxon>Lachnospiraceae</taxon>
        <taxon>Enterocloster</taxon>
    </lineage>
</organism>
<dbReference type="RefSeq" id="WP_074925470.1">
    <property type="nucleotide sequence ID" value="NZ_BJLB01000001.1"/>
</dbReference>
<evidence type="ECO:0000313" key="1">
    <source>
        <dbReference type="EMBL" id="GEA35120.1"/>
    </source>
</evidence>
<evidence type="ECO:0000313" key="2">
    <source>
        <dbReference type="Proteomes" id="UP000315200"/>
    </source>
</evidence>
<dbReference type="AlphaFoldDB" id="A0A1I2TH77"/>
<accession>A0A1I2TH77</accession>